<dbReference type="Bgee" id="ENSPTRG00000050167">
    <property type="expression patterns" value="Expressed in cerebellar cortex and 3 other cell types or tissues"/>
</dbReference>
<evidence type="ECO:0000313" key="2">
    <source>
        <dbReference type="Proteomes" id="UP000002277"/>
    </source>
</evidence>
<name>A0A2I3RX27_PANTR</name>
<sequence length="64" mass="7367">MATKSLMVSRIYRPGICHPSLSFLVRLLSSGSAYGRSLMFLHLQEDADPYFCWEILLNRNVTFL</sequence>
<dbReference type="Proteomes" id="UP000002277">
    <property type="component" value="Unplaced"/>
</dbReference>
<dbReference type="InParanoid" id="A0A2I3RX27"/>
<dbReference type="Ensembl" id="ENSPTRT00000076739.1">
    <property type="protein sequence ID" value="ENSPTRP00000069178.1"/>
    <property type="gene ID" value="ENSPTRG00000050167.1"/>
</dbReference>
<proteinExistence type="predicted"/>
<reference evidence="1" key="1">
    <citation type="submission" date="2025-08" db="UniProtKB">
        <authorList>
            <consortium name="Ensembl"/>
        </authorList>
    </citation>
    <scope>IDENTIFICATION</scope>
</reference>
<dbReference type="AlphaFoldDB" id="A0A2I3RX27"/>
<protein>
    <submittedName>
        <fullName evidence="1">Uncharacterized protein</fullName>
    </submittedName>
</protein>
<evidence type="ECO:0000313" key="1">
    <source>
        <dbReference type="Ensembl" id="ENSPTRP00000069178.1"/>
    </source>
</evidence>
<keyword evidence="2" id="KW-1185">Reference proteome</keyword>
<dbReference type="GeneTree" id="ENSGT00550000076417"/>
<reference evidence="1" key="2">
    <citation type="submission" date="2025-09" db="UniProtKB">
        <authorList>
            <consortium name="Ensembl"/>
        </authorList>
    </citation>
    <scope>IDENTIFICATION</scope>
</reference>
<accession>A0A2I3RX27</accession>
<organism evidence="1 2">
    <name type="scientific">Pan troglodytes</name>
    <name type="common">Chimpanzee</name>
    <dbReference type="NCBI Taxonomy" id="9598"/>
    <lineage>
        <taxon>Eukaryota</taxon>
        <taxon>Metazoa</taxon>
        <taxon>Chordata</taxon>
        <taxon>Craniata</taxon>
        <taxon>Vertebrata</taxon>
        <taxon>Euteleostomi</taxon>
        <taxon>Mammalia</taxon>
        <taxon>Eutheria</taxon>
        <taxon>Euarchontoglires</taxon>
        <taxon>Primates</taxon>
        <taxon>Haplorrhini</taxon>
        <taxon>Catarrhini</taxon>
        <taxon>Hominidae</taxon>
        <taxon>Pan</taxon>
    </lineage>
</organism>